<gene>
    <name evidence="1" type="ORF">COX46_00555</name>
</gene>
<comment type="caution">
    <text evidence="1">The sequence shown here is derived from an EMBL/GenBank/DDBJ whole genome shotgun (WGS) entry which is preliminary data.</text>
</comment>
<dbReference type="CDD" id="cd14820">
    <property type="entry name" value="TRAX"/>
    <property type="match status" value="1"/>
</dbReference>
<dbReference type="PANTHER" id="PTHR10741">
    <property type="entry name" value="TRANSLIN AND TRANSLIN ASSOCIATED PROTEIN X"/>
    <property type="match status" value="1"/>
</dbReference>
<evidence type="ECO:0000313" key="1">
    <source>
        <dbReference type="EMBL" id="PIP16712.1"/>
    </source>
</evidence>
<dbReference type="Proteomes" id="UP000230392">
    <property type="component" value="Unassembled WGS sequence"/>
</dbReference>
<evidence type="ECO:0000313" key="2">
    <source>
        <dbReference type="Proteomes" id="UP000230392"/>
    </source>
</evidence>
<dbReference type="AlphaFoldDB" id="A0A2G9YC12"/>
<accession>A0A2G9YC12</accession>
<dbReference type="Gene3D" id="1.20.58.2140">
    <property type="match status" value="1"/>
</dbReference>
<dbReference type="SUPFAM" id="SSF74784">
    <property type="entry name" value="Translin"/>
    <property type="match status" value="1"/>
</dbReference>
<protein>
    <recommendedName>
        <fullName evidence="3">Haloacid dehalogenase</fullName>
    </recommendedName>
</protein>
<dbReference type="InterPro" id="IPR036081">
    <property type="entry name" value="Translin_sf"/>
</dbReference>
<evidence type="ECO:0008006" key="3">
    <source>
        <dbReference type="Google" id="ProtNLM"/>
    </source>
</evidence>
<organism evidence="1 2">
    <name type="scientific">bacterium (Candidatus Ratteibacteria) CG23_combo_of_CG06-09_8_20_14_all_48_7</name>
    <dbReference type="NCBI Taxonomy" id="2014292"/>
    <lineage>
        <taxon>Bacteria</taxon>
        <taxon>Candidatus Ratteibacteria</taxon>
    </lineage>
</organism>
<name>A0A2G9YC12_9BACT</name>
<dbReference type="GO" id="GO:0043565">
    <property type="term" value="F:sequence-specific DNA binding"/>
    <property type="evidence" value="ECO:0007669"/>
    <property type="project" value="InterPro"/>
</dbReference>
<reference evidence="1 2" key="1">
    <citation type="submission" date="2017-09" db="EMBL/GenBank/DDBJ databases">
        <title>Depth-based differentiation of microbial function through sediment-hosted aquifers and enrichment of novel symbionts in the deep terrestrial subsurface.</title>
        <authorList>
            <person name="Probst A.J."/>
            <person name="Ladd B."/>
            <person name="Jarett J.K."/>
            <person name="Geller-Mcgrath D.E."/>
            <person name="Sieber C.M."/>
            <person name="Emerson J.B."/>
            <person name="Anantharaman K."/>
            <person name="Thomas B.C."/>
            <person name="Malmstrom R."/>
            <person name="Stieglmeier M."/>
            <person name="Klingl A."/>
            <person name="Woyke T."/>
            <person name="Ryan C.M."/>
            <person name="Banfield J.F."/>
        </authorList>
    </citation>
    <scope>NUCLEOTIDE SEQUENCE [LARGE SCALE GENOMIC DNA]</scope>
    <source>
        <strain evidence="1">CG23_combo_of_CG06-09_8_20_14_all_48_7</strain>
    </source>
</reference>
<dbReference type="InterPro" id="IPR002848">
    <property type="entry name" value="Translin_fam"/>
</dbReference>
<proteinExistence type="predicted"/>
<dbReference type="EMBL" id="PCRF01000026">
    <property type="protein sequence ID" value="PIP16712.1"/>
    <property type="molecule type" value="Genomic_DNA"/>
</dbReference>
<sequence>MASEIIKEVHRHHWEKAKKDLEKADKAIKEIQRLLAKEPDLRFAGFVTMAEKEYAEAAITLSVLGEKRLPTLAELAVAAPEYLNGMAEAIGELRRHLLDRLRKHEYQEAERLLNVMDSFYYFLFSLDYPDAILRGLRRMVDNDRSIIERTRGDLTTALIQENLRQELLRLEKSLKK</sequence>